<evidence type="ECO:0000313" key="2">
    <source>
        <dbReference type="EMBL" id="SDH35084.1"/>
    </source>
</evidence>
<dbReference type="CDD" id="cd04301">
    <property type="entry name" value="NAT_SF"/>
    <property type="match status" value="1"/>
</dbReference>
<dbReference type="InterPro" id="IPR050276">
    <property type="entry name" value="MshD_Acetyltransferase"/>
</dbReference>
<evidence type="ECO:0000259" key="1">
    <source>
        <dbReference type="PROSITE" id="PS51186"/>
    </source>
</evidence>
<dbReference type="GO" id="GO:0016747">
    <property type="term" value="F:acyltransferase activity, transferring groups other than amino-acyl groups"/>
    <property type="evidence" value="ECO:0007669"/>
    <property type="project" value="InterPro"/>
</dbReference>
<keyword evidence="3" id="KW-1185">Reference proteome</keyword>
<dbReference type="PROSITE" id="PS51186">
    <property type="entry name" value="GNAT"/>
    <property type="match status" value="1"/>
</dbReference>
<gene>
    <name evidence="2" type="ORF">SAMN05421818_102172</name>
</gene>
<feature type="domain" description="N-acetyltransferase" evidence="1">
    <location>
        <begin position="27"/>
        <end position="177"/>
    </location>
</feature>
<dbReference type="Gene3D" id="3.40.630.30">
    <property type="match status" value="1"/>
</dbReference>
<keyword evidence="2" id="KW-0689">Ribosomal protein</keyword>
<accession>A0A1G8BPT6</accession>
<keyword evidence="2" id="KW-0687">Ribonucleoprotein</keyword>
<dbReference type="InterPro" id="IPR016181">
    <property type="entry name" value="Acyl_CoA_acyltransferase"/>
</dbReference>
<dbReference type="EMBL" id="FNDQ01000002">
    <property type="protein sequence ID" value="SDH35084.1"/>
    <property type="molecule type" value="Genomic_DNA"/>
</dbReference>
<sequence>MQFNITADGTIISATNGFHLVDKNNVQLIRPLAEKIWPKTYGTIITEKQIAYMLPMMYSNERIFGEIEQGYIWEMYIENNQLLGYLDYKLMDDNRVFLSKIYVDTDQQQKGIGKVMLTRVIDYAKAQKATAVYLTVNKQNTKAISFYERNRLKCIKSETFDIGNGYVMDDYIYQCNI</sequence>
<evidence type="ECO:0000313" key="3">
    <source>
        <dbReference type="Proteomes" id="UP000243588"/>
    </source>
</evidence>
<reference evidence="3" key="1">
    <citation type="submission" date="2016-10" db="EMBL/GenBank/DDBJ databases">
        <authorList>
            <person name="Varghese N."/>
            <person name="Submissions S."/>
        </authorList>
    </citation>
    <scope>NUCLEOTIDE SEQUENCE [LARGE SCALE GENOMIC DNA]</scope>
    <source>
        <strain evidence="3">DSM 23313</strain>
    </source>
</reference>
<dbReference type="AlphaFoldDB" id="A0A1G8BPT6"/>
<dbReference type="GO" id="GO:0005840">
    <property type="term" value="C:ribosome"/>
    <property type="evidence" value="ECO:0007669"/>
    <property type="project" value="UniProtKB-KW"/>
</dbReference>
<dbReference type="STRING" id="702745.SAMN05421818_102172"/>
<proteinExistence type="predicted"/>
<dbReference type="RefSeq" id="WP_090405307.1">
    <property type="nucleotide sequence ID" value="NZ_FNDQ01000002.1"/>
</dbReference>
<dbReference type="InterPro" id="IPR000182">
    <property type="entry name" value="GNAT_dom"/>
</dbReference>
<dbReference type="Proteomes" id="UP000243588">
    <property type="component" value="Unassembled WGS sequence"/>
</dbReference>
<dbReference type="Pfam" id="PF00583">
    <property type="entry name" value="Acetyltransf_1"/>
    <property type="match status" value="1"/>
</dbReference>
<dbReference type="PANTHER" id="PTHR43617">
    <property type="entry name" value="L-AMINO ACID N-ACETYLTRANSFERASE"/>
    <property type="match status" value="1"/>
</dbReference>
<organism evidence="2 3">
    <name type="scientific">Myroides phaeus</name>
    <dbReference type="NCBI Taxonomy" id="702745"/>
    <lineage>
        <taxon>Bacteria</taxon>
        <taxon>Pseudomonadati</taxon>
        <taxon>Bacteroidota</taxon>
        <taxon>Flavobacteriia</taxon>
        <taxon>Flavobacteriales</taxon>
        <taxon>Flavobacteriaceae</taxon>
        <taxon>Myroides</taxon>
    </lineage>
</organism>
<dbReference type="SUPFAM" id="SSF55729">
    <property type="entry name" value="Acyl-CoA N-acyltransferases (Nat)"/>
    <property type="match status" value="1"/>
</dbReference>
<protein>
    <submittedName>
        <fullName evidence="2">Ribosomal protein S18 acetylase RimI</fullName>
    </submittedName>
</protein>
<name>A0A1G8BPT6_9FLAO</name>